<keyword evidence="4 8" id="KW-0479">Metal-binding</keyword>
<dbReference type="InterPro" id="IPR051464">
    <property type="entry name" value="Peptidase_M42_aminopept"/>
</dbReference>
<keyword evidence="5" id="KW-0378">Hydrolase</keyword>
<evidence type="ECO:0000256" key="8">
    <source>
        <dbReference type="PIRSR" id="PIRSR001123-2"/>
    </source>
</evidence>
<dbReference type="PANTHER" id="PTHR32481:SF7">
    <property type="entry name" value="AMINOPEPTIDASE YHFE-RELATED"/>
    <property type="match status" value="1"/>
</dbReference>
<reference evidence="9" key="1">
    <citation type="submission" date="2019-08" db="EMBL/GenBank/DDBJ databases">
        <title>Genomic characterization of a novel candidate phylum (ARYD3) from a high temperature, high salinity tertiary oil reservoir in north central Oklahoma, USA.</title>
        <authorList>
            <person name="Youssef N.H."/>
            <person name="Yadav A."/>
            <person name="Elshahed M.S."/>
        </authorList>
    </citation>
    <scope>NUCLEOTIDE SEQUENCE [LARGE SCALE GENOMIC DNA]</scope>
    <source>
        <strain evidence="9">ARYD3</strain>
    </source>
</reference>
<feature type="binding site" evidence="8">
    <location>
        <position position="190"/>
    </location>
    <ligand>
        <name>Zn(2+)</name>
        <dbReference type="ChEBI" id="CHEBI:29105"/>
        <label>1</label>
    </ligand>
</feature>
<evidence type="ECO:0000256" key="7">
    <source>
        <dbReference type="PIRSR" id="PIRSR001123-1"/>
    </source>
</evidence>
<dbReference type="InterPro" id="IPR023367">
    <property type="entry name" value="Peptidase_M42_dom2"/>
</dbReference>
<dbReference type="SUPFAM" id="SSF53187">
    <property type="entry name" value="Zn-dependent exopeptidases"/>
    <property type="match status" value="1"/>
</dbReference>
<evidence type="ECO:0000313" key="10">
    <source>
        <dbReference type="Proteomes" id="UP000324143"/>
    </source>
</evidence>
<feature type="binding site" evidence="8">
    <location>
        <position position="323"/>
    </location>
    <ligand>
        <name>Zn(2+)</name>
        <dbReference type="ChEBI" id="CHEBI:29105"/>
        <label>2</label>
    </ligand>
</feature>
<dbReference type="Pfam" id="PF05343">
    <property type="entry name" value="Peptidase_M42"/>
    <property type="match status" value="1"/>
</dbReference>
<keyword evidence="10" id="KW-1185">Reference proteome</keyword>
<accession>A0A5D0MF78</accession>
<dbReference type="PANTHER" id="PTHR32481">
    <property type="entry name" value="AMINOPEPTIDASE"/>
    <property type="match status" value="1"/>
</dbReference>
<dbReference type="PIRSF" id="PIRSF001123">
    <property type="entry name" value="PepA_GA"/>
    <property type="match status" value="1"/>
</dbReference>
<evidence type="ECO:0000256" key="2">
    <source>
        <dbReference type="ARBA" id="ARBA00022438"/>
    </source>
</evidence>
<evidence type="ECO:0000256" key="3">
    <source>
        <dbReference type="ARBA" id="ARBA00022670"/>
    </source>
</evidence>
<feature type="binding site" evidence="8">
    <location>
        <position position="190"/>
    </location>
    <ligand>
        <name>Zn(2+)</name>
        <dbReference type="ChEBI" id="CHEBI:29105"/>
        <label>2</label>
    </ligand>
</feature>
<keyword evidence="3" id="KW-0645">Protease</keyword>
<evidence type="ECO:0000256" key="1">
    <source>
        <dbReference type="ARBA" id="ARBA00006272"/>
    </source>
</evidence>
<evidence type="ECO:0000256" key="6">
    <source>
        <dbReference type="PIRNR" id="PIRNR001123"/>
    </source>
</evidence>
<dbReference type="GO" id="GO:0006508">
    <property type="term" value="P:proteolysis"/>
    <property type="evidence" value="ECO:0007669"/>
    <property type="project" value="UniProtKB-KW"/>
</dbReference>
<feature type="binding site" evidence="8">
    <location>
        <position position="225"/>
    </location>
    <ligand>
        <name>Zn(2+)</name>
        <dbReference type="ChEBI" id="CHEBI:29105"/>
        <label>2</label>
    </ligand>
</feature>
<gene>
    <name evidence="9" type="ORF">FXF47_10275</name>
</gene>
<dbReference type="InterPro" id="IPR008007">
    <property type="entry name" value="Peptidase_M42"/>
</dbReference>
<comment type="similarity">
    <text evidence="1 6">Belongs to the peptidase M42 family.</text>
</comment>
<evidence type="ECO:0000256" key="4">
    <source>
        <dbReference type="ARBA" id="ARBA00022723"/>
    </source>
</evidence>
<dbReference type="GO" id="GO:0004177">
    <property type="term" value="F:aminopeptidase activity"/>
    <property type="evidence" value="ECO:0007669"/>
    <property type="project" value="UniProtKB-UniRule"/>
</dbReference>
<comment type="cofactor">
    <cofactor evidence="8">
        <name>a divalent metal cation</name>
        <dbReference type="ChEBI" id="CHEBI:60240"/>
    </cofactor>
    <text evidence="8">Binds 2 divalent metal cations per subunit.</text>
</comment>
<feature type="binding site" evidence="8">
    <location>
        <position position="76"/>
    </location>
    <ligand>
        <name>Zn(2+)</name>
        <dbReference type="ChEBI" id="CHEBI:29105"/>
        <label>1</label>
    </ligand>
</feature>
<evidence type="ECO:0000256" key="5">
    <source>
        <dbReference type="ARBA" id="ARBA00022801"/>
    </source>
</evidence>
<feature type="active site" description="Proton acceptor" evidence="7">
    <location>
        <position position="224"/>
    </location>
</feature>
<dbReference type="EMBL" id="VSIX01000172">
    <property type="protein sequence ID" value="TYB30233.1"/>
    <property type="molecule type" value="Genomic_DNA"/>
</dbReference>
<proteinExistence type="inferred from homology"/>
<dbReference type="Gene3D" id="2.40.30.40">
    <property type="entry name" value="Peptidase M42, domain 2"/>
    <property type="match status" value="1"/>
</dbReference>
<evidence type="ECO:0000313" key="9">
    <source>
        <dbReference type="EMBL" id="TYB30233.1"/>
    </source>
</evidence>
<protein>
    <submittedName>
        <fullName evidence="9">M42 family metallopeptidase</fullName>
    </submittedName>
</protein>
<dbReference type="Gene3D" id="3.40.630.10">
    <property type="entry name" value="Zn peptidases"/>
    <property type="match status" value="1"/>
</dbReference>
<dbReference type="GO" id="GO:0046872">
    <property type="term" value="F:metal ion binding"/>
    <property type="evidence" value="ECO:0007669"/>
    <property type="project" value="UniProtKB-UniRule"/>
</dbReference>
<keyword evidence="2" id="KW-0031">Aminopeptidase</keyword>
<organism evidence="9 10">
    <name type="scientific">Candidatus Mcinerneyibacterium aminivorans</name>
    <dbReference type="NCBI Taxonomy" id="2703815"/>
    <lineage>
        <taxon>Bacteria</taxon>
        <taxon>Candidatus Macinerneyibacteriota</taxon>
        <taxon>Candidatus Mcinerneyibacteria</taxon>
        <taxon>Candidatus Mcinerneyibacteriales</taxon>
        <taxon>Candidatus Mcinerneyibacteriaceae</taxon>
        <taxon>Candidatus Mcinerneyibacterium</taxon>
    </lineage>
</organism>
<dbReference type="SUPFAM" id="SSF101821">
    <property type="entry name" value="Aminopeptidase/glucanase lid domain"/>
    <property type="match status" value="1"/>
</dbReference>
<dbReference type="AlphaFoldDB" id="A0A5D0MF78"/>
<name>A0A5D0MF78_9BACT</name>
<feature type="binding site" evidence="8">
    <location>
        <position position="243"/>
    </location>
    <ligand>
        <name>Zn(2+)</name>
        <dbReference type="ChEBI" id="CHEBI:29105"/>
        <label>1</label>
    </ligand>
</feature>
<dbReference type="Proteomes" id="UP000324143">
    <property type="component" value="Unassembled WGS sequence"/>
</dbReference>
<sequence length="348" mass="38999">MENFKLNSIEKKEIINYLENIINIPSPTGFTSEITKFLIKNAEKNNIKYTQTKKGAIIYEFESEKATGENTLFACHIDTLGAMVNKVEENKIKITSIGGYPAFYIIGNYCRIHSFNNKTYKGTILPDNPSVHVNKDLSKKKFKLNDLYIRPDIITDENKTLDNYIEVGNFVSFDPGFKTVNDFIKSRHLDDKSSASIFLHLANLINNNKNLLNQNIYFYFNITEETGQGIAGMPDIDNLIIVDMGVVGDSVEGDERSVSICAKDSSGPYNYNLVHKMVQLSKENKIDYKVDVFPYYGSDGSAALRAGKDIKVGLIGPGVSASHGYERTHTKGLINTAKLIISFINDKN</sequence>
<comment type="caution">
    <text evidence="9">The sequence shown here is derived from an EMBL/GenBank/DDBJ whole genome shotgun (WGS) entry which is preliminary data.</text>
</comment>